<feature type="non-terminal residue" evidence="1">
    <location>
        <position position="1"/>
    </location>
</feature>
<dbReference type="Proteomes" id="UP001176940">
    <property type="component" value="Unassembled WGS sequence"/>
</dbReference>
<evidence type="ECO:0000313" key="1">
    <source>
        <dbReference type="EMBL" id="CAJ0968075.1"/>
    </source>
</evidence>
<dbReference type="EMBL" id="CAUEEQ010078913">
    <property type="protein sequence ID" value="CAJ0968075.1"/>
    <property type="molecule type" value="Genomic_DNA"/>
</dbReference>
<gene>
    <name evidence="1" type="ORF">RIMI_LOCUS22783157</name>
</gene>
<organism evidence="1 2">
    <name type="scientific">Ranitomeya imitator</name>
    <name type="common">mimic poison frog</name>
    <dbReference type="NCBI Taxonomy" id="111125"/>
    <lineage>
        <taxon>Eukaryota</taxon>
        <taxon>Metazoa</taxon>
        <taxon>Chordata</taxon>
        <taxon>Craniata</taxon>
        <taxon>Vertebrata</taxon>
        <taxon>Euteleostomi</taxon>
        <taxon>Amphibia</taxon>
        <taxon>Batrachia</taxon>
        <taxon>Anura</taxon>
        <taxon>Neobatrachia</taxon>
        <taxon>Hyloidea</taxon>
        <taxon>Dendrobatidae</taxon>
        <taxon>Dendrobatinae</taxon>
        <taxon>Ranitomeya</taxon>
    </lineage>
</organism>
<comment type="caution">
    <text evidence="1">The sequence shown here is derived from an EMBL/GenBank/DDBJ whole genome shotgun (WGS) entry which is preliminary data.</text>
</comment>
<name>A0ABN9MR01_9NEOB</name>
<sequence>SFSPSQRLEVLQRRRRPATGGALGRFSLSFSLGRPWLIATLQESAPTRPSTCHNTCPKRPGPLSSSSCSLTLWNAWEPGSPGLKTSSLILSLMVWTGRTLLDEFIFVRTSAGDVSLYFIRCSYEKTKTLDL</sequence>
<reference evidence="1" key="1">
    <citation type="submission" date="2023-07" db="EMBL/GenBank/DDBJ databases">
        <authorList>
            <person name="Stuckert A."/>
        </authorList>
    </citation>
    <scope>NUCLEOTIDE SEQUENCE</scope>
</reference>
<keyword evidence="2" id="KW-1185">Reference proteome</keyword>
<protein>
    <submittedName>
        <fullName evidence="1">Uncharacterized protein</fullName>
    </submittedName>
</protein>
<proteinExistence type="predicted"/>
<evidence type="ECO:0000313" key="2">
    <source>
        <dbReference type="Proteomes" id="UP001176940"/>
    </source>
</evidence>
<accession>A0ABN9MR01</accession>